<name>A0A5J9VK24_9POAL</name>
<proteinExistence type="predicted"/>
<feature type="non-terminal residue" evidence="2">
    <location>
        <position position="84"/>
    </location>
</feature>
<dbReference type="AlphaFoldDB" id="A0A5J9VK24"/>
<reference evidence="2 3" key="1">
    <citation type="journal article" date="2019" name="Sci. Rep.">
        <title>A high-quality genome of Eragrostis curvula grass provides insights into Poaceae evolution and supports new strategies to enhance forage quality.</title>
        <authorList>
            <person name="Carballo J."/>
            <person name="Santos B.A.C.M."/>
            <person name="Zappacosta D."/>
            <person name="Garbus I."/>
            <person name="Selva J.P."/>
            <person name="Gallo C.A."/>
            <person name="Diaz A."/>
            <person name="Albertini E."/>
            <person name="Caccamo M."/>
            <person name="Echenique V."/>
        </authorList>
    </citation>
    <scope>NUCLEOTIDE SEQUENCE [LARGE SCALE GENOMIC DNA]</scope>
    <source>
        <strain evidence="3">cv. Victoria</strain>
        <tissue evidence="2">Leaf</tissue>
    </source>
</reference>
<dbReference type="Gramene" id="TVU36752">
    <property type="protein sequence ID" value="TVU36752"/>
    <property type="gene ID" value="EJB05_18698"/>
</dbReference>
<evidence type="ECO:0000313" key="1">
    <source>
        <dbReference type="EMBL" id="TVT98568.1"/>
    </source>
</evidence>
<evidence type="ECO:0000313" key="3">
    <source>
        <dbReference type="Proteomes" id="UP000324897"/>
    </source>
</evidence>
<organism evidence="2 3">
    <name type="scientific">Eragrostis curvula</name>
    <name type="common">weeping love grass</name>
    <dbReference type="NCBI Taxonomy" id="38414"/>
    <lineage>
        <taxon>Eukaryota</taxon>
        <taxon>Viridiplantae</taxon>
        <taxon>Streptophyta</taxon>
        <taxon>Embryophyta</taxon>
        <taxon>Tracheophyta</taxon>
        <taxon>Spermatophyta</taxon>
        <taxon>Magnoliopsida</taxon>
        <taxon>Liliopsida</taxon>
        <taxon>Poales</taxon>
        <taxon>Poaceae</taxon>
        <taxon>PACMAD clade</taxon>
        <taxon>Chloridoideae</taxon>
        <taxon>Eragrostideae</taxon>
        <taxon>Eragrostidinae</taxon>
        <taxon>Eragrostis</taxon>
    </lineage>
</organism>
<accession>A0A5J9VK24</accession>
<dbReference type="EMBL" id="RWGY01000009">
    <property type="protein sequence ID" value="TVU36752.1"/>
    <property type="molecule type" value="Genomic_DNA"/>
</dbReference>
<dbReference type="EMBL" id="RWGY01000838">
    <property type="protein sequence ID" value="TVT98568.1"/>
    <property type="molecule type" value="Genomic_DNA"/>
</dbReference>
<dbReference type="Gramene" id="TVT98568">
    <property type="protein sequence ID" value="TVT98568"/>
    <property type="gene ID" value="EJB05_56116"/>
</dbReference>
<sequence>MAIAARARVNEMIDRTGALPADGTRAARLAQPLLSSPPCPSPTVTSNMPNHKIFRLPCEQLVPYACCHGRGLSRSEAVSGAVGP</sequence>
<dbReference type="Proteomes" id="UP000324897">
    <property type="component" value="Unassembled WGS sequence"/>
</dbReference>
<keyword evidence="3" id="KW-1185">Reference proteome</keyword>
<comment type="caution">
    <text evidence="2">The sequence shown here is derived from an EMBL/GenBank/DDBJ whole genome shotgun (WGS) entry which is preliminary data.</text>
</comment>
<protein>
    <submittedName>
        <fullName evidence="2">Uncharacterized protein</fullName>
    </submittedName>
</protein>
<evidence type="ECO:0000313" key="2">
    <source>
        <dbReference type="EMBL" id="TVU36752.1"/>
    </source>
</evidence>
<gene>
    <name evidence="2" type="ORF">EJB05_18698</name>
    <name evidence="1" type="ORF">EJB05_56116</name>
</gene>